<dbReference type="EMBL" id="CP036279">
    <property type="protein sequence ID" value="QDU61561.1"/>
    <property type="molecule type" value="Genomic_DNA"/>
</dbReference>
<keyword evidence="3" id="KW-1185">Reference proteome</keyword>
<keyword evidence="2" id="KW-0012">Acyltransferase</keyword>
<feature type="domain" description="N-acetyltransferase" evidence="1">
    <location>
        <begin position="1"/>
        <end position="154"/>
    </location>
</feature>
<dbReference type="Gene3D" id="3.40.630.30">
    <property type="match status" value="1"/>
</dbReference>
<dbReference type="Proteomes" id="UP000317093">
    <property type="component" value="Chromosome"/>
</dbReference>
<sequence length="167" mass="18780">MIIRLVEDADVEQICEIFHTTIHTVNASDYTEEQRLAWSPHLPPADRWRERLSARTTFVADDEGVIAGFGELKPDGYIDCFYCRNTYQRRGVGSQILAALEQAARDAGLQRLLVDVSITARPFFAAKGYRVLRQQEVIIREVALTNFVMEKQLALTPASAEHTSPSG</sequence>
<evidence type="ECO:0000313" key="3">
    <source>
        <dbReference type="Proteomes" id="UP000317093"/>
    </source>
</evidence>
<evidence type="ECO:0000313" key="2">
    <source>
        <dbReference type="EMBL" id="QDU61561.1"/>
    </source>
</evidence>
<dbReference type="KEGG" id="knv:Pan216_24220"/>
<dbReference type="PANTHER" id="PTHR43451:SF1">
    <property type="entry name" value="ACETYLTRANSFERASE"/>
    <property type="match status" value="1"/>
</dbReference>
<dbReference type="PANTHER" id="PTHR43451">
    <property type="entry name" value="ACETYLTRANSFERASE (GNAT) FAMILY PROTEIN"/>
    <property type="match status" value="1"/>
</dbReference>
<dbReference type="SUPFAM" id="SSF55729">
    <property type="entry name" value="Acyl-CoA N-acyltransferases (Nat)"/>
    <property type="match status" value="1"/>
</dbReference>
<keyword evidence="2" id="KW-0808">Transferase</keyword>
<dbReference type="InterPro" id="IPR016181">
    <property type="entry name" value="Acyl_CoA_acyltransferase"/>
</dbReference>
<dbReference type="GO" id="GO:0016747">
    <property type="term" value="F:acyltransferase activity, transferring groups other than amino-acyl groups"/>
    <property type="evidence" value="ECO:0007669"/>
    <property type="project" value="InterPro"/>
</dbReference>
<organism evidence="2 3">
    <name type="scientific">Kolteria novifilia</name>
    <dbReference type="NCBI Taxonomy" id="2527975"/>
    <lineage>
        <taxon>Bacteria</taxon>
        <taxon>Pseudomonadati</taxon>
        <taxon>Planctomycetota</taxon>
        <taxon>Planctomycetia</taxon>
        <taxon>Kolteriales</taxon>
        <taxon>Kolteriaceae</taxon>
        <taxon>Kolteria</taxon>
    </lineage>
</organism>
<dbReference type="AlphaFoldDB" id="A0A518B3K0"/>
<dbReference type="InterPro" id="IPR000182">
    <property type="entry name" value="GNAT_dom"/>
</dbReference>
<dbReference type="InterPro" id="IPR052564">
    <property type="entry name" value="N-acetyltrans/Recomb-assoc"/>
</dbReference>
<dbReference type="EC" id="2.3.1.-" evidence="2"/>
<name>A0A518B3K0_9BACT</name>
<dbReference type="CDD" id="cd04301">
    <property type="entry name" value="NAT_SF"/>
    <property type="match status" value="1"/>
</dbReference>
<proteinExistence type="predicted"/>
<dbReference type="Pfam" id="PF13673">
    <property type="entry name" value="Acetyltransf_10"/>
    <property type="match status" value="1"/>
</dbReference>
<accession>A0A518B3K0</accession>
<reference evidence="2 3" key="1">
    <citation type="submission" date="2019-02" db="EMBL/GenBank/DDBJ databases">
        <title>Deep-cultivation of Planctomycetes and their phenomic and genomic characterization uncovers novel biology.</title>
        <authorList>
            <person name="Wiegand S."/>
            <person name="Jogler M."/>
            <person name="Boedeker C."/>
            <person name="Pinto D."/>
            <person name="Vollmers J."/>
            <person name="Rivas-Marin E."/>
            <person name="Kohn T."/>
            <person name="Peeters S.H."/>
            <person name="Heuer A."/>
            <person name="Rast P."/>
            <person name="Oberbeckmann S."/>
            <person name="Bunk B."/>
            <person name="Jeske O."/>
            <person name="Meyerdierks A."/>
            <person name="Storesund J.E."/>
            <person name="Kallscheuer N."/>
            <person name="Luecker S."/>
            <person name="Lage O.M."/>
            <person name="Pohl T."/>
            <person name="Merkel B.J."/>
            <person name="Hornburger P."/>
            <person name="Mueller R.-W."/>
            <person name="Bruemmer F."/>
            <person name="Labrenz M."/>
            <person name="Spormann A.M."/>
            <person name="Op den Camp H."/>
            <person name="Overmann J."/>
            <person name="Amann R."/>
            <person name="Jetten M.S.M."/>
            <person name="Mascher T."/>
            <person name="Medema M.H."/>
            <person name="Devos D.P."/>
            <person name="Kaster A.-K."/>
            <person name="Ovreas L."/>
            <person name="Rohde M."/>
            <person name="Galperin M.Y."/>
            <person name="Jogler C."/>
        </authorList>
    </citation>
    <scope>NUCLEOTIDE SEQUENCE [LARGE SCALE GENOMIC DNA]</scope>
    <source>
        <strain evidence="2 3">Pan216</strain>
    </source>
</reference>
<evidence type="ECO:0000259" key="1">
    <source>
        <dbReference type="PROSITE" id="PS51186"/>
    </source>
</evidence>
<dbReference type="RefSeq" id="WP_145258138.1">
    <property type="nucleotide sequence ID" value="NZ_CP036279.1"/>
</dbReference>
<dbReference type="OrthoDB" id="424368at2"/>
<protein>
    <submittedName>
        <fullName evidence="2">Putative N-acetyltransferase YafP</fullName>
        <ecNumber evidence="2">2.3.1.-</ecNumber>
    </submittedName>
</protein>
<dbReference type="PROSITE" id="PS51186">
    <property type="entry name" value="GNAT"/>
    <property type="match status" value="1"/>
</dbReference>
<gene>
    <name evidence="2" type="primary">yafP</name>
    <name evidence="2" type="ORF">Pan216_24220</name>
</gene>